<dbReference type="InterPro" id="IPR003593">
    <property type="entry name" value="AAA+_ATPase"/>
</dbReference>
<sequence>MVGVPGPGGKAVVPVNKRLLGLLPRPVLIALACLALAQGTLIIAQADLLARAIARLDPGYLPWLAGAVVLRACAAWAGGALIQRAAADAKAAVRRDLLARAGSQRSSGSFTTLVTRGLDAVEPLLTGVVPQLVVAATVPPLVLVRLGFADWSSALIVAATMPLIPLFGAVIGLRTRDVTRHQWAHLRRLGGHFRDVLAGLTTLRVFRRAERQAAVIGRMADEHRRATMGALRVAFLSGFVLEVVCSLAIALVAVPIGLRLLAGGLHLDTALLVLLLTPEALIPLRALGTRFHAGAEGMAVAEEAFEILDRPTGEPGGRRRAMAGEIRFDEVTVRFPGQETPVLDRVSFVVRPGERVALVGPSGAGKSTVLHLLLGFVAPESGRILVDGVDLRDLDIDRWRRRVAWVPQHPHLFAATVADNIRLGAPEASMEQVRAAARAAHAAEFVERRPEGYRSRLGERGADLSAGQRQRIAVARAYLKDAPIVLLDEPTARLDLHSESALAASAATVLNGRTAIVVAHRPALLATADRVIRIRGGVVESPAEVAA</sequence>
<feature type="transmembrane region" description="Helical" evidence="10">
    <location>
        <begin position="27"/>
        <end position="48"/>
    </location>
</feature>
<keyword evidence="2" id="KW-0813">Transport</keyword>
<dbReference type="FunFam" id="3.40.50.300:FF:000299">
    <property type="entry name" value="ABC transporter ATP-binding protein/permease"/>
    <property type="match status" value="1"/>
</dbReference>
<evidence type="ECO:0000256" key="4">
    <source>
        <dbReference type="ARBA" id="ARBA00022692"/>
    </source>
</evidence>
<dbReference type="InterPro" id="IPR036640">
    <property type="entry name" value="ABC1_TM_sf"/>
</dbReference>
<dbReference type="Gene3D" id="3.40.50.300">
    <property type="entry name" value="P-loop containing nucleotide triphosphate hydrolases"/>
    <property type="match status" value="1"/>
</dbReference>
<feature type="transmembrane region" description="Helical" evidence="10">
    <location>
        <begin position="151"/>
        <end position="173"/>
    </location>
</feature>
<name>A0A4R4Z380_9PSEU</name>
<evidence type="ECO:0000256" key="9">
    <source>
        <dbReference type="ARBA" id="ARBA00061644"/>
    </source>
</evidence>
<comment type="subcellular location">
    <subcellularLocation>
        <location evidence="1">Cell membrane</location>
        <topology evidence="1">Multi-pass membrane protein</topology>
    </subcellularLocation>
</comment>
<evidence type="ECO:0000256" key="1">
    <source>
        <dbReference type="ARBA" id="ARBA00004651"/>
    </source>
</evidence>
<dbReference type="GO" id="GO:0140359">
    <property type="term" value="F:ABC-type transporter activity"/>
    <property type="evidence" value="ECO:0007669"/>
    <property type="project" value="InterPro"/>
</dbReference>
<keyword evidence="14" id="KW-1185">Reference proteome</keyword>
<dbReference type="InterPro" id="IPR017871">
    <property type="entry name" value="ABC_transporter-like_CS"/>
</dbReference>
<accession>A0A4R4Z380</accession>
<keyword evidence="6" id="KW-0067">ATP-binding</keyword>
<feature type="transmembrane region" description="Helical" evidence="10">
    <location>
        <begin position="233"/>
        <end position="254"/>
    </location>
</feature>
<evidence type="ECO:0000256" key="5">
    <source>
        <dbReference type="ARBA" id="ARBA00022741"/>
    </source>
</evidence>
<feature type="transmembrane region" description="Helical" evidence="10">
    <location>
        <begin position="60"/>
        <end position="82"/>
    </location>
</feature>
<dbReference type="PANTHER" id="PTHR24221">
    <property type="entry name" value="ATP-BINDING CASSETTE SUB-FAMILY B"/>
    <property type="match status" value="1"/>
</dbReference>
<dbReference type="NCBIfam" id="TIGR02857">
    <property type="entry name" value="CydD"/>
    <property type="match status" value="1"/>
</dbReference>
<evidence type="ECO:0000259" key="12">
    <source>
        <dbReference type="PROSITE" id="PS50929"/>
    </source>
</evidence>
<feature type="domain" description="ABC transporter" evidence="11">
    <location>
        <begin position="326"/>
        <end position="547"/>
    </location>
</feature>
<dbReference type="GO" id="GO:0016887">
    <property type="term" value="F:ATP hydrolysis activity"/>
    <property type="evidence" value="ECO:0007669"/>
    <property type="project" value="InterPro"/>
</dbReference>
<dbReference type="Pfam" id="PF00005">
    <property type="entry name" value="ABC_tran"/>
    <property type="match status" value="1"/>
</dbReference>
<dbReference type="InterPro" id="IPR027417">
    <property type="entry name" value="P-loop_NTPase"/>
</dbReference>
<dbReference type="Proteomes" id="UP000294947">
    <property type="component" value="Unassembled WGS sequence"/>
</dbReference>
<dbReference type="AlphaFoldDB" id="A0A4R4Z380"/>
<dbReference type="Pfam" id="PF00664">
    <property type="entry name" value="ABC_membrane"/>
    <property type="match status" value="1"/>
</dbReference>
<dbReference type="InterPro" id="IPR011527">
    <property type="entry name" value="ABC1_TM_dom"/>
</dbReference>
<gene>
    <name evidence="13" type="primary">cydD</name>
    <name evidence="13" type="ORF">E1288_11690</name>
</gene>
<feature type="domain" description="ABC transmembrane type-1" evidence="12">
    <location>
        <begin position="29"/>
        <end position="296"/>
    </location>
</feature>
<dbReference type="GO" id="GO:0042883">
    <property type="term" value="P:cysteine transport"/>
    <property type="evidence" value="ECO:0007669"/>
    <property type="project" value="InterPro"/>
</dbReference>
<evidence type="ECO:0000256" key="10">
    <source>
        <dbReference type="SAM" id="Phobius"/>
    </source>
</evidence>
<organism evidence="13 14">
    <name type="scientific">Saccharopolyspora elongata</name>
    <dbReference type="NCBI Taxonomy" id="2530387"/>
    <lineage>
        <taxon>Bacteria</taxon>
        <taxon>Bacillati</taxon>
        <taxon>Actinomycetota</taxon>
        <taxon>Actinomycetes</taxon>
        <taxon>Pseudonocardiales</taxon>
        <taxon>Pseudonocardiaceae</taxon>
        <taxon>Saccharopolyspora</taxon>
    </lineage>
</organism>
<dbReference type="PROSITE" id="PS00211">
    <property type="entry name" value="ABC_TRANSPORTER_1"/>
    <property type="match status" value="1"/>
</dbReference>
<evidence type="ECO:0000256" key="7">
    <source>
        <dbReference type="ARBA" id="ARBA00022989"/>
    </source>
</evidence>
<evidence type="ECO:0000259" key="11">
    <source>
        <dbReference type="PROSITE" id="PS50893"/>
    </source>
</evidence>
<dbReference type="InterPro" id="IPR039421">
    <property type="entry name" value="Type_1_exporter"/>
</dbReference>
<dbReference type="SMART" id="SM00382">
    <property type="entry name" value="AAA"/>
    <property type="match status" value="1"/>
</dbReference>
<dbReference type="GO" id="GO:0005886">
    <property type="term" value="C:plasma membrane"/>
    <property type="evidence" value="ECO:0007669"/>
    <property type="project" value="UniProtKB-SubCell"/>
</dbReference>
<dbReference type="Gene3D" id="1.20.1560.10">
    <property type="entry name" value="ABC transporter type 1, transmembrane domain"/>
    <property type="match status" value="1"/>
</dbReference>
<reference evidence="13 14" key="1">
    <citation type="submission" date="2019-03" db="EMBL/GenBank/DDBJ databases">
        <title>Draft genome sequences of novel Actinobacteria.</title>
        <authorList>
            <person name="Sahin N."/>
            <person name="Ay H."/>
            <person name="Saygin H."/>
        </authorList>
    </citation>
    <scope>NUCLEOTIDE SEQUENCE [LARGE SCALE GENOMIC DNA]</scope>
    <source>
        <strain evidence="13 14">7K502</strain>
    </source>
</reference>
<dbReference type="SUPFAM" id="SSF52540">
    <property type="entry name" value="P-loop containing nucleoside triphosphate hydrolases"/>
    <property type="match status" value="1"/>
</dbReference>
<evidence type="ECO:0000256" key="6">
    <source>
        <dbReference type="ARBA" id="ARBA00022840"/>
    </source>
</evidence>
<dbReference type="EMBL" id="SMKW01000012">
    <property type="protein sequence ID" value="TDD52458.1"/>
    <property type="molecule type" value="Genomic_DNA"/>
</dbReference>
<evidence type="ECO:0000313" key="13">
    <source>
        <dbReference type="EMBL" id="TDD52458.1"/>
    </source>
</evidence>
<keyword evidence="7 10" id="KW-1133">Transmembrane helix</keyword>
<evidence type="ECO:0000256" key="2">
    <source>
        <dbReference type="ARBA" id="ARBA00022448"/>
    </source>
</evidence>
<dbReference type="PANTHER" id="PTHR24221:SF590">
    <property type="entry name" value="COMPONENT LINKED WITH THE ASSEMBLY OF CYTOCHROME' TRANSPORT TRANSMEMBRANE ATP-BINDING PROTEIN ABC TRANSPORTER CYDD-RELATED"/>
    <property type="match status" value="1"/>
</dbReference>
<keyword evidence="5" id="KW-0547">Nucleotide-binding</keyword>
<dbReference type="SUPFAM" id="SSF90123">
    <property type="entry name" value="ABC transporter transmembrane region"/>
    <property type="match status" value="1"/>
</dbReference>
<dbReference type="PROSITE" id="PS50893">
    <property type="entry name" value="ABC_TRANSPORTER_2"/>
    <property type="match status" value="1"/>
</dbReference>
<dbReference type="CDD" id="cd18584">
    <property type="entry name" value="ABC_6TM_AarD_CydD"/>
    <property type="match status" value="1"/>
</dbReference>
<proteinExistence type="inferred from homology"/>
<keyword evidence="3" id="KW-1003">Cell membrane</keyword>
<dbReference type="OrthoDB" id="9806127at2"/>
<dbReference type="PROSITE" id="PS50929">
    <property type="entry name" value="ABC_TM1F"/>
    <property type="match status" value="1"/>
</dbReference>
<evidence type="ECO:0000313" key="14">
    <source>
        <dbReference type="Proteomes" id="UP000294947"/>
    </source>
</evidence>
<protein>
    <submittedName>
        <fullName evidence="13">Thiol reductant ABC exporter subunit CydD</fullName>
    </submittedName>
</protein>
<dbReference type="InterPro" id="IPR003439">
    <property type="entry name" value="ABC_transporter-like_ATP-bd"/>
</dbReference>
<comment type="similarity">
    <text evidence="9">Belongs to the ABC transporter superfamily. Lipid exporter (TC 3.A.1.106) family.</text>
</comment>
<comment type="caution">
    <text evidence="13">The sequence shown here is derived from an EMBL/GenBank/DDBJ whole genome shotgun (WGS) entry which is preliminary data.</text>
</comment>
<dbReference type="InterPro" id="IPR014216">
    <property type="entry name" value="ABC_transptr_CydD"/>
</dbReference>
<keyword evidence="8 10" id="KW-0472">Membrane</keyword>
<keyword evidence="4 10" id="KW-0812">Transmembrane</keyword>
<evidence type="ECO:0000256" key="3">
    <source>
        <dbReference type="ARBA" id="ARBA00022475"/>
    </source>
</evidence>
<dbReference type="GO" id="GO:0005524">
    <property type="term" value="F:ATP binding"/>
    <property type="evidence" value="ECO:0007669"/>
    <property type="project" value="UniProtKB-KW"/>
</dbReference>
<evidence type="ECO:0000256" key="8">
    <source>
        <dbReference type="ARBA" id="ARBA00023136"/>
    </source>
</evidence>